<reference evidence="2 3" key="1">
    <citation type="journal article" date="2019" name="Nat. Ecol. Evol.">
        <title>Megaphylogeny resolves global patterns of mushroom evolution.</title>
        <authorList>
            <person name="Varga T."/>
            <person name="Krizsan K."/>
            <person name="Foldi C."/>
            <person name="Dima B."/>
            <person name="Sanchez-Garcia M."/>
            <person name="Sanchez-Ramirez S."/>
            <person name="Szollosi G.J."/>
            <person name="Szarkandi J.G."/>
            <person name="Papp V."/>
            <person name="Albert L."/>
            <person name="Andreopoulos W."/>
            <person name="Angelini C."/>
            <person name="Antonin V."/>
            <person name="Barry K.W."/>
            <person name="Bougher N.L."/>
            <person name="Buchanan P."/>
            <person name="Buyck B."/>
            <person name="Bense V."/>
            <person name="Catcheside P."/>
            <person name="Chovatia M."/>
            <person name="Cooper J."/>
            <person name="Damon W."/>
            <person name="Desjardin D."/>
            <person name="Finy P."/>
            <person name="Geml J."/>
            <person name="Haridas S."/>
            <person name="Hughes K."/>
            <person name="Justo A."/>
            <person name="Karasinski D."/>
            <person name="Kautmanova I."/>
            <person name="Kiss B."/>
            <person name="Kocsube S."/>
            <person name="Kotiranta H."/>
            <person name="LaButti K.M."/>
            <person name="Lechner B.E."/>
            <person name="Liimatainen K."/>
            <person name="Lipzen A."/>
            <person name="Lukacs Z."/>
            <person name="Mihaltcheva S."/>
            <person name="Morgado L.N."/>
            <person name="Niskanen T."/>
            <person name="Noordeloos M.E."/>
            <person name="Ohm R.A."/>
            <person name="Ortiz-Santana B."/>
            <person name="Ovrebo C."/>
            <person name="Racz N."/>
            <person name="Riley R."/>
            <person name="Savchenko A."/>
            <person name="Shiryaev A."/>
            <person name="Soop K."/>
            <person name="Spirin V."/>
            <person name="Szebenyi C."/>
            <person name="Tomsovsky M."/>
            <person name="Tulloss R.E."/>
            <person name="Uehling J."/>
            <person name="Grigoriev I.V."/>
            <person name="Vagvolgyi C."/>
            <person name="Papp T."/>
            <person name="Martin F.M."/>
            <person name="Miettinen O."/>
            <person name="Hibbett D.S."/>
            <person name="Nagy L.G."/>
        </authorList>
    </citation>
    <scope>NUCLEOTIDE SEQUENCE [LARGE SCALE GENOMIC DNA]</scope>
    <source>
        <strain evidence="2 3">CBS 121175</strain>
    </source>
</reference>
<dbReference type="InterPro" id="IPR041078">
    <property type="entry name" value="Plavaka"/>
</dbReference>
<dbReference type="Pfam" id="PF18759">
    <property type="entry name" value="Plavaka"/>
    <property type="match status" value="1"/>
</dbReference>
<organism evidence="2 3">
    <name type="scientific">Coprinopsis marcescibilis</name>
    <name type="common">Agaric fungus</name>
    <name type="synonym">Psathyrella marcescibilis</name>
    <dbReference type="NCBI Taxonomy" id="230819"/>
    <lineage>
        <taxon>Eukaryota</taxon>
        <taxon>Fungi</taxon>
        <taxon>Dikarya</taxon>
        <taxon>Basidiomycota</taxon>
        <taxon>Agaricomycotina</taxon>
        <taxon>Agaricomycetes</taxon>
        <taxon>Agaricomycetidae</taxon>
        <taxon>Agaricales</taxon>
        <taxon>Agaricineae</taxon>
        <taxon>Psathyrellaceae</taxon>
        <taxon>Coprinopsis</taxon>
    </lineage>
</organism>
<dbReference type="AlphaFoldDB" id="A0A5C3KJY2"/>
<keyword evidence="3" id="KW-1185">Reference proteome</keyword>
<proteinExistence type="predicted"/>
<dbReference type="Proteomes" id="UP000307440">
    <property type="component" value="Unassembled WGS sequence"/>
</dbReference>
<gene>
    <name evidence="2" type="ORF">FA15DRAFT_599618</name>
</gene>
<protein>
    <submittedName>
        <fullName evidence="2">Uncharacterized protein</fullName>
    </submittedName>
</protein>
<feature type="region of interest" description="Disordered" evidence="1">
    <location>
        <begin position="950"/>
        <end position="984"/>
    </location>
</feature>
<feature type="compositionally biased region" description="Acidic residues" evidence="1">
    <location>
        <begin position="966"/>
        <end position="984"/>
    </location>
</feature>
<feature type="non-terminal residue" evidence="2">
    <location>
        <position position="1"/>
    </location>
</feature>
<accession>A0A5C3KJY2</accession>
<evidence type="ECO:0000313" key="2">
    <source>
        <dbReference type="EMBL" id="TFK20496.1"/>
    </source>
</evidence>
<evidence type="ECO:0000256" key="1">
    <source>
        <dbReference type="SAM" id="MobiDB-lite"/>
    </source>
</evidence>
<dbReference type="EMBL" id="ML210298">
    <property type="protein sequence ID" value="TFK20496.1"/>
    <property type="molecule type" value="Genomic_DNA"/>
</dbReference>
<dbReference type="OrthoDB" id="3269417at2759"/>
<name>A0A5C3KJY2_COPMA</name>
<dbReference type="STRING" id="230819.A0A5C3KJY2"/>
<sequence length="984" mass="113008">FSPFPNKSAFEMAHWYFNGGNKKSVKEFNELITMLKDPTFNAHDTANANWSRIIDSFQQHFQDNSFPEADSSGWFDDAGWNTTPISIPVPFHKAMKNSGIEQKVVGTLHHCKILSILEEKVRSPSDGPHFHYHPYKFGIAGAPRNIHVYGEMYTSDAFLKAHKELQQSPPIVGCKREHVVASLMFWSDATQLTQFGSAKLWPCYMFFRNESKYRCSKTSLDLCKHVAYFDTISDDFKDYLRARSGGKLPPSDFFTHCNQEVFQAQWALLLNEELVEAMKNGIVLMCHDGVERRFYPRIFTYSTDYPEQVIIATMKQNGTYPCPRCLILNTGLQNMGTPEDMAFQCANQHRNDEQYRQMLADAHKEIKMGFSITGDKVLDHMNSRSMVPVKNAFHSRLADLNFNIFPCLVVNLLHEFEIGVWKSSFIHLIQLLYALNKAGISDLDLWYRTIDPFGKETIQAFGLNASEMRRKAARDYKDLLQCLIPIVDSLLPAPHDEIVLELLRLLCEWHALTKLHLHNKFTVKMLETTTIQLGSQFWLFQQEMCSKVATMELPREYEAPTNSAERAQDSGNGAVGTTRRVKTFNLTTVKYHSLGDYADSIIEFGTTDSITSEIGEKSHRNPKTWYRRTNKRGYRWQIALVEQRRARLKRLKEKSDQELHKPVKLDHPTEFYYNITGSFVRTNTSIIDPALTNVIPKLKGHLLPHILRKLAPGLYLKPQVKAPLSMKEDWVKVIIHKNRLCHHQLLRLRYTTYDVRRDEDIIHLRTGRSNIMVLNTDYDPGALLPLYRYGRVIRIFSADVMYVGALADKSHCYEAHRLDILWVCWFGNVPSKPSGVQYPLERIQFLPLSSDDAFGFIDPTLVIRAAHIIPNFSAGPCEETASKKSAWTADKKDWQSYCINKYIDRNMFMRYHSDVAIGHLAYRSKHPQFSTAHVKRGGLQPTTISKVPATTITPPILPNIDKDESNDNDDFGPGPELEESEDEL</sequence>
<evidence type="ECO:0000313" key="3">
    <source>
        <dbReference type="Proteomes" id="UP000307440"/>
    </source>
</evidence>